<dbReference type="InterPro" id="IPR019734">
    <property type="entry name" value="TPR_rpt"/>
</dbReference>
<evidence type="ECO:0000256" key="5">
    <source>
        <dbReference type="ARBA" id="ARBA00022777"/>
    </source>
</evidence>
<dbReference type="PATRIC" id="fig|1321819.3.peg.443"/>
<evidence type="ECO:0000259" key="14">
    <source>
        <dbReference type="PROSITE" id="PS50109"/>
    </source>
</evidence>
<keyword evidence="6" id="KW-0902">Two-component regulatory system</keyword>
<dbReference type="SUPFAM" id="SSF48452">
    <property type="entry name" value="TPR-like"/>
    <property type="match status" value="1"/>
</dbReference>
<evidence type="ECO:0000256" key="2">
    <source>
        <dbReference type="ARBA" id="ARBA00012438"/>
    </source>
</evidence>
<evidence type="ECO:0000256" key="10">
    <source>
        <dbReference type="PROSITE-ProRule" id="PRU00169"/>
    </source>
</evidence>
<dbReference type="HOGENOM" id="CLU_013213_0_0_10"/>
<dbReference type="SMART" id="SM00387">
    <property type="entry name" value="HATPase_c"/>
    <property type="match status" value="1"/>
</dbReference>
<dbReference type="PANTHER" id="PTHR43547:SF2">
    <property type="entry name" value="HYBRID SIGNAL TRANSDUCTION HISTIDINE KINASE C"/>
    <property type="match status" value="1"/>
</dbReference>
<dbReference type="InterPro" id="IPR003594">
    <property type="entry name" value="HATPase_dom"/>
</dbReference>
<dbReference type="InterPro" id="IPR005467">
    <property type="entry name" value="His_kinase_dom"/>
</dbReference>
<evidence type="ECO:0000313" key="16">
    <source>
        <dbReference type="EMBL" id="ERI88544.1"/>
    </source>
</evidence>
<evidence type="ECO:0000313" key="17">
    <source>
        <dbReference type="Proteomes" id="UP000016496"/>
    </source>
</evidence>
<dbReference type="CDD" id="cd00082">
    <property type="entry name" value="HisKA"/>
    <property type="match status" value="1"/>
</dbReference>
<dbReference type="Gene3D" id="1.25.40.10">
    <property type="entry name" value="Tetratricopeptide repeat domain"/>
    <property type="match status" value="2"/>
</dbReference>
<dbReference type="InterPro" id="IPR004358">
    <property type="entry name" value="Sig_transdc_His_kin-like_C"/>
</dbReference>
<keyword evidence="8" id="KW-0238">DNA-binding</keyword>
<feature type="domain" description="HTH araC/xylS-type" evidence="13">
    <location>
        <begin position="958"/>
        <end position="1057"/>
    </location>
</feature>
<proteinExistence type="predicted"/>
<comment type="catalytic activity">
    <reaction evidence="1">
        <text>ATP + protein L-histidine = ADP + protein N-phospho-L-histidine.</text>
        <dbReference type="EC" id="2.7.13.3"/>
    </reaction>
</comment>
<dbReference type="InterPro" id="IPR009057">
    <property type="entry name" value="Homeodomain-like_sf"/>
</dbReference>
<dbReference type="Gene3D" id="1.10.10.60">
    <property type="entry name" value="Homeodomain-like"/>
    <property type="match status" value="1"/>
</dbReference>
<reference evidence="16 17" key="1">
    <citation type="submission" date="2013-08" db="EMBL/GenBank/DDBJ databases">
        <authorList>
            <person name="Weinstock G."/>
            <person name="Sodergren E."/>
            <person name="Wylie T."/>
            <person name="Fulton L."/>
            <person name="Fulton R."/>
            <person name="Fronick C."/>
            <person name="O'Laughlin M."/>
            <person name="Godfrey J."/>
            <person name="Miner T."/>
            <person name="Herter B."/>
            <person name="Appelbaum E."/>
            <person name="Cordes M."/>
            <person name="Lek S."/>
            <person name="Wollam A."/>
            <person name="Pepin K.H."/>
            <person name="Palsikar V.B."/>
            <person name="Mitreva M."/>
            <person name="Wilson R.K."/>
        </authorList>
    </citation>
    <scope>NUCLEOTIDE SEQUENCE [LARGE SCALE GENOMIC DNA]</scope>
    <source>
        <strain evidence="16 17">F0041</strain>
    </source>
</reference>
<dbReference type="InterPro" id="IPR011990">
    <property type="entry name" value="TPR-like_helical_dom_sf"/>
</dbReference>
<dbReference type="Gene3D" id="1.10.287.130">
    <property type="match status" value="1"/>
</dbReference>
<keyword evidence="12" id="KW-1133">Transmembrane helix</keyword>
<dbReference type="InterPro" id="IPR036890">
    <property type="entry name" value="HATPase_C_sf"/>
</dbReference>
<keyword evidence="9" id="KW-0804">Transcription</keyword>
<feature type="domain" description="Response regulatory" evidence="15">
    <location>
        <begin position="734"/>
        <end position="849"/>
    </location>
</feature>
<feature type="modified residue" description="4-aspartylphosphate" evidence="10">
    <location>
        <position position="782"/>
    </location>
</feature>
<dbReference type="SMART" id="SM00342">
    <property type="entry name" value="HTH_ARAC"/>
    <property type="match status" value="1"/>
</dbReference>
<dbReference type="SUPFAM" id="SSF47384">
    <property type="entry name" value="Homodimeric domain of signal transducing histidine kinase"/>
    <property type="match status" value="1"/>
</dbReference>
<dbReference type="InterPro" id="IPR018062">
    <property type="entry name" value="HTH_AraC-typ_CS"/>
</dbReference>
<dbReference type="AlphaFoldDB" id="U2CDG4"/>
<name>U2CDG4_9BACE</name>
<feature type="coiled-coil region" evidence="11">
    <location>
        <begin position="838"/>
        <end position="865"/>
    </location>
</feature>
<accession>U2CDG4</accession>
<evidence type="ECO:0000256" key="9">
    <source>
        <dbReference type="ARBA" id="ARBA00023163"/>
    </source>
</evidence>
<dbReference type="SMART" id="SM00448">
    <property type="entry name" value="REC"/>
    <property type="match status" value="1"/>
</dbReference>
<dbReference type="GO" id="GO:0043565">
    <property type="term" value="F:sequence-specific DNA binding"/>
    <property type="evidence" value="ECO:0007669"/>
    <property type="project" value="InterPro"/>
</dbReference>
<gene>
    <name evidence="16" type="ORF">HMPREF1981_00477</name>
</gene>
<evidence type="ECO:0000256" key="6">
    <source>
        <dbReference type="ARBA" id="ARBA00023012"/>
    </source>
</evidence>
<organism evidence="16 17">
    <name type="scientific">Bacteroides pyogenes F0041</name>
    <dbReference type="NCBI Taxonomy" id="1321819"/>
    <lineage>
        <taxon>Bacteria</taxon>
        <taxon>Pseudomonadati</taxon>
        <taxon>Bacteroidota</taxon>
        <taxon>Bacteroidia</taxon>
        <taxon>Bacteroidales</taxon>
        <taxon>Bacteroidaceae</taxon>
        <taxon>Bacteroides</taxon>
    </lineage>
</organism>
<dbReference type="RefSeq" id="WP_021647096.1">
    <property type="nucleotide sequence ID" value="NZ_KE993163.1"/>
</dbReference>
<evidence type="ECO:0000256" key="11">
    <source>
        <dbReference type="SAM" id="Coils"/>
    </source>
</evidence>
<evidence type="ECO:0000256" key="12">
    <source>
        <dbReference type="SAM" id="Phobius"/>
    </source>
</evidence>
<dbReference type="SUPFAM" id="SSF55874">
    <property type="entry name" value="ATPase domain of HSP90 chaperone/DNA topoisomerase II/histidine kinase"/>
    <property type="match status" value="1"/>
</dbReference>
<dbReference type="SUPFAM" id="SSF46689">
    <property type="entry name" value="Homeodomain-like"/>
    <property type="match status" value="1"/>
</dbReference>
<dbReference type="Proteomes" id="UP000016496">
    <property type="component" value="Unassembled WGS sequence"/>
</dbReference>
<feature type="domain" description="Histidine kinase" evidence="14">
    <location>
        <begin position="464"/>
        <end position="680"/>
    </location>
</feature>
<dbReference type="Pfam" id="PF02518">
    <property type="entry name" value="HATPase_c"/>
    <property type="match status" value="1"/>
</dbReference>
<keyword evidence="5 16" id="KW-0418">Kinase</keyword>
<evidence type="ECO:0000256" key="8">
    <source>
        <dbReference type="ARBA" id="ARBA00023125"/>
    </source>
</evidence>
<evidence type="ECO:0000259" key="13">
    <source>
        <dbReference type="PROSITE" id="PS01124"/>
    </source>
</evidence>
<dbReference type="PROSITE" id="PS00041">
    <property type="entry name" value="HTH_ARAC_FAMILY_1"/>
    <property type="match status" value="1"/>
</dbReference>
<dbReference type="InterPro" id="IPR011006">
    <property type="entry name" value="CheY-like_superfamily"/>
</dbReference>
<dbReference type="PROSITE" id="PS50110">
    <property type="entry name" value="RESPONSE_REGULATORY"/>
    <property type="match status" value="1"/>
</dbReference>
<evidence type="ECO:0000259" key="15">
    <source>
        <dbReference type="PROSITE" id="PS50110"/>
    </source>
</evidence>
<dbReference type="InterPro" id="IPR018060">
    <property type="entry name" value="HTH_AraC"/>
</dbReference>
<dbReference type="InterPro" id="IPR001789">
    <property type="entry name" value="Sig_transdc_resp-reg_receiver"/>
</dbReference>
<dbReference type="PROSITE" id="PS50109">
    <property type="entry name" value="HIS_KIN"/>
    <property type="match status" value="1"/>
</dbReference>
<dbReference type="InterPro" id="IPR003661">
    <property type="entry name" value="HisK_dim/P_dom"/>
</dbReference>
<dbReference type="EMBL" id="AWSV01000032">
    <property type="protein sequence ID" value="ERI88544.1"/>
    <property type="molecule type" value="Genomic_DNA"/>
</dbReference>
<dbReference type="PRINTS" id="PR00344">
    <property type="entry name" value="BCTRLSENSOR"/>
</dbReference>
<dbReference type="Gene3D" id="3.30.565.10">
    <property type="entry name" value="Histidine kinase-like ATPase, C-terminal domain"/>
    <property type="match status" value="1"/>
</dbReference>
<dbReference type="CDD" id="cd17574">
    <property type="entry name" value="REC_OmpR"/>
    <property type="match status" value="1"/>
</dbReference>
<evidence type="ECO:0000256" key="7">
    <source>
        <dbReference type="ARBA" id="ARBA00023015"/>
    </source>
</evidence>
<dbReference type="SUPFAM" id="SSF52172">
    <property type="entry name" value="CheY-like"/>
    <property type="match status" value="1"/>
</dbReference>
<sequence>MRKTTNNIYCQIGRFFLIPTPAILLTTGTLKQLARLGRWLLAFAFLLITGCTPQTGKKAEPRERYLTLEKQLKEVKHEESLKELLKHYSSANDRVALMLCYKQLGKIQRENARFSDAIASHQEGLTLAYALADTIEIVQALNNLGTNFRRIGALAEASDYHYRALEHAEAYSDKLSPEGRKNRVVSMNGIGNVSLTLGYYDDAERFFRLSLDEETALNSPIGQAINLANLGAIFEEREQYDSAEVYYRRSMEQNRIGDSEMGIGLCNIHLGHLYKKQKLYTTALEHYTKAYEQMDRISDRWHWLEACIAMAEIHLLTHNDEGFNRYITRAEQTATEISSPEHLVTIHRLRHDFDFRRKRFEKALKHYKESQTLEDSVRGVQKASRYIDLRLNFEREKNTRSLQRIEAENRADKMRRQITLYLVLTAFAFALIVLLLLWYAYRQRLRSNRILRQVERARTDFFTGITHEFRTPITIIRGFNEQLKTPRLSESKHKCYIEAIDRQSNRLLSLVNQLLDITRLRSGSDHPQWKRGDIVAYLRMSIENYQLYAGQKQILLKFSSKASAQEMDFVPFYIDKVVSNLLSNAIKHTPEGGRIDFSLSTLQNETLQICVSDTGVGIDPEDLPRIFELFYHNERSTEEMGTGIGLSFTRLLVEKMDGKIEVQSTLGKGSAFTVRLPLRNRHHENILRLEKNERPVADSMLFPASVLTSTNTVAVHECETNDSPAANDNPDLPLLLVVEDNADVRLYLQTLLSPYYRLLTAADGEEGLAVAREHLPDLIVTDIMMPRKDGIALCTELKQDILVNHIPVIMLTARSTDEDRIAGLRCGVEAYIRKPFQAEELLVTIDNLLAARRLLQEKYTRLTQDAAFFTSNSVPQENPMLYKIAPAHGNSIMPMEEAPPIVTASPKNNVATGEEERLMNDRSVKDNATSPTDSGIPVQEDTKEGANAVEKANLDFLNDVAAFIDSHIEDPQLTPAFVASHMSLSLSQLNRKLNAVTGTPTSLHILHRRLMHARRMLADSRYSVMQIADLCGFTDSSHLSRAFKKAYGITPTAYRNR</sequence>
<dbReference type="SMART" id="SM00028">
    <property type="entry name" value="TPR"/>
    <property type="match status" value="6"/>
</dbReference>
<dbReference type="Pfam" id="PF00512">
    <property type="entry name" value="HisKA"/>
    <property type="match status" value="1"/>
</dbReference>
<dbReference type="Pfam" id="PF00072">
    <property type="entry name" value="Response_reg"/>
    <property type="match status" value="1"/>
</dbReference>
<keyword evidence="12" id="KW-0472">Membrane</keyword>
<dbReference type="Gene3D" id="3.40.50.2300">
    <property type="match status" value="1"/>
</dbReference>
<dbReference type="GO" id="GO:0000155">
    <property type="term" value="F:phosphorelay sensor kinase activity"/>
    <property type="evidence" value="ECO:0007669"/>
    <property type="project" value="InterPro"/>
</dbReference>
<dbReference type="PROSITE" id="PS01124">
    <property type="entry name" value="HTH_ARAC_FAMILY_2"/>
    <property type="match status" value="1"/>
</dbReference>
<keyword evidence="4" id="KW-0808">Transferase</keyword>
<evidence type="ECO:0000256" key="1">
    <source>
        <dbReference type="ARBA" id="ARBA00000085"/>
    </source>
</evidence>
<dbReference type="InterPro" id="IPR036097">
    <property type="entry name" value="HisK_dim/P_sf"/>
</dbReference>
<dbReference type="SMART" id="SM00388">
    <property type="entry name" value="HisKA"/>
    <property type="match status" value="1"/>
</dbReference>
<dbReference type="Pfam" id="PF12833">
    <property type="entry name" value="HTH_18"/>
    <property type="match status" value="1"/>
</dbReference>
<comment type="caution">
    <text evidence="16">The sequence shown here is derived from an EMBL/GenBank/DDBJ whole genome shotgun (WGS) entry which is preliminary data.</text>
</comment>
<keyword evidence="7" id="KW-0805">Transcription regulation</keyword>
<protein>
    <recommendedName>
        <fullName evidence="2">histidine kinase</fullName>
        <ecNumber evidence="2">2.7.13.3</ecNumber>
    </recommendedName>
</protein>
<dbReference type="GO" id="GO:0003700">
    <property type="term" value="F:DNA-binding transcription factor activity"/>
    <property type="evidence" value="ECO:0007669"/>
    <property type="project" value="InterPro"/>
</dbReference>
<keyword evidence="12" id="KW-0812">Transmembrane</keyword>
<dbReference type="EC" id="2.7.13.3" evidence="2"/>
<feature type="transmembrane region" description="Helical" evidence="12">
    <location>
        <begin position="418"/>
        <end position="441"/>
    </location>
</feature>
<dbReference type="FunFam" id="1.10.287.130:FF:000001">
    <property type="entry name" value="Two-component sensor histidine kinase"/>
    <property type="match status" value="1"/>
</dbReference>
<dbReference type="PANTHER" id="PTHR43547">
    <property type="entry name" value="TWO-COMPONENT HISTIDINE KINASE"/>
    <property type="match status" value="1"/>
</dbReference>
<keyword evidence="11" id="KW-0175">Coiled coil</keyword>
<evidence type="ECO:0000256" key="4">
    <source>
        <dbReference type="ARBA" id="ARBA00022679"/>
    </source>
</evidence>
<evidence type="ECO:0000256" key="3">
    <source>
        <dbReference type="ARBA" id="ARBA00022553"/>
    </source>
</evidence>
<keyword evidence="3 10" id="KW-0597">Phosphoprotein</keyword>